<protein>
    <submittedName>
        <fullName evidence="8">Acyl-CoA dehydrogenase</fullName>
    </submittedName>
</protein>
<dbReference type="InterPro" id="IPR037069">
    <property type="entry name" value="AcylCoA_DH/ox_N_sf"/>
</dbReference>
<evidence type="ECO:0000256" key="1">
    <source>
        <dbReference type="ARBA" id="ARBA00001974"/>
    </source>
</evidence>
<accession>A0ABQ2M878</accession>
<dbReference type="Gene3D" id="1.10.540.10">
    <property type="entry name" value="Acyl-CoA dehydrogenase/oxidase, N-terminal domain"/>
    <property type="match status" value="1"/>
</dbReference>
<dbReference type="PANTHER" id="PTHR43884:SF20">
    <property type="entry name" value="ACYL-COA DEHYDROGENASE FADE28"/>
    <property type="match status" value="1"/>
</dbReference>
<dbReference type="SUPFAM" id="SSF56645">
    <property type="entry name" value="Acyl-CoA dehydrogenase NM domain-like"/>
    <property type="match status" value="1"/>
</dbReference>
<dbReference type="InterPro" id="IPR009100">
    <property type="entry name" value="AcylCoA_DH/oxidase_NM_dom_sf"/>
</dbReference>
<keyword evidence="3" id="KW-0285">Flavoprotein</keyword>
<feature type="domain" description="Acyl-CoA dehydrogenase/oxidase C-terminal" evidence="6">
    <location>
        <begin position="224"/>
        <end position="361"/>
    </location>
</feature>
<evidence type="ECO:0000259" key="7">
    <source>
        <dbReference type="Pfam" id="PF02771"/>
    </source>
</evidence>
<proteinExistence type="inferred from homology"/>
<dbReference type="Proteomes" id="UP000656881">
    <property type="component" value="Unassembled WGS sequence"/>
</dbReference>
<dbReference type="InterPro" id="IPR046373">
    <property type="entry name" value="Acyl-CoA_Oxase/DH_mid-dom_sf"/>
</dbReference>
<reference evidence="9" key="1">
    <citation type="journal article" date="2019" name="Int. J. Syst. Evol. Microbiol.">
        <title>The Global Catalogue of Microorganisms (GCM) 10K type strain sequencing project: providing services to taxonomists for standard genome sequencing and annotation.</title>
        <authorList>
            <consortium name="The Broad Institute Genomics Platform"/>
            <consortium name="The Broad Institute Genome Sequencing Center for Infectious Disease"/>
            <person name="Wu L."/>
            <person name="Ma J."/>
        </authorList>
    </citation>
    <scope>NUCLEOTIDE SEQUENCE [LARGE SCALE GENOMIC DNA]</scope>
    <source>
        <strain evidence="9">CGMCC 4.7349</strain>
    </source>
</reference>
<dbReference type="RefSeq" id="WP_189175214.1">
    <property type="nucleotide sequence ID" value="NZ_BMNG01000009.1"/>
</dbReference>
<name>A0ABQ2M878_9ACTN</name>
<comment type="cofactor">
    <cofactor evidence="1">
        <name>FAD</name>
        <dbReference type="ChEBI" id="CHEBI:57692"/>
    </cofactor>
</comment>
<organism evidence="8 9">
    <name type="scientific">Streptomyces lasiicapitis</name>
    <dbReference type="NCBI Taxonomy" id="1923961"/>
    <lineage>
        <taxon>Bacteria</taxon>
        <taxon>Bacillati</taxon>
        <taxon>Actinomycetota</taxon>
        <taxon>Actinomycetes</taxon>
        <taxon>Kitasatosporales</taxon>
        <taxon>Streptomycetaceae</taxon>
        <taxon>Streptomyces</taxon>
    </lineage>
</organism>
<gene>
    <name evidence="8" type="ORF">GCM10012286_42820</name>
</gene>
<dbReference type="Pfam" id="PF02771">
    <property type="entry name" value="Acyl-CoA_dh_N"/>
    <property type="match status" value="1"/>
</dbReference>
<evidence type="ECO:0000313" key="8">
    <source>
        <dbReference type="EMBL" id="GGO48069.1"/>
    </source>
</evidence>
<evidence type="ECO:0000259" key="6">
    <source>
        <dbReference type="Pfam" id="PF00441"/>
    </source>
</evidence>
<dbReference type="PANTHER" id="PTHR43884">
    <property type="entry name" value="ACYL-COA DEHYDROGENASE"/>
    <property type="match status" value="1"/>
</dbReference>
<dbReference type="EMBL" id="BMNG01000009">
    <property type="protein sequence ID" value="GGO48069.1"/>
    <property type="molecule type" value="Genomic_DNA"/>
</dbReference>
<dbReference type="Pfam" id="PF00441">
    <property type="entry name" value="Acyl-CoA_dh_1"/>
    <property type="match status" value="1"/>
</dbReference>
<dbReference type="SUPFAM" id="SSF47203">
    <property type="entry name" value="Acyl-CoA dehydrogenase C-terminal domain-like"/>
    <property type="match status" value="1"/>
</dbReference>
<dbReference type="InterPro" id="IPR036250">
    <property type="entry name" value="AcylCo_DH-like_C"/>
</dbReference>
<keyword evidence="4" id="KW-0274">FAD</keyword>
<dbReference type="InterPro" id="IPR009075">
    <property type="entry name" value="AcylCo_DH/oxidase_C"/>
</dbReference>
<feature type="domain" description="Acyl-CoA dehydrogenase/oxidase N-terminal" evidence="7">
    <location>
        <begin position="10"/>
        <end position="121"/>
    </location>
</feature>
<keyword evidence="5" id="KW-0560">Oxidoreductase</keyword>
<evidence type="ECO:0000256" key="4">
    <source>
        <dbReference type="ARBA" id="ARBA00022827"/>
    </source>
</evidence>
<comment type="similarity">
    <text evidence="2">Belongs to the acyl-CoA dehydrogenase family.</text>
</comment>
<dbReference type="Gene3D" id="1.20.140.10">
    <property type="entry name" value="Butyryl-CoA Dehydrogenase, subunit A, domain 3"/>
    <property type="match status" value="1"/>
</dbReference>
<evidence type="ECO:0000256" key="3">
    <source>
        <dbReference type="ARBA" id="ARBA00022630"/>
    </source>
</evidence>
<dbReference type="Gene3D" id="2.40.110.10">
    <property type="entry name" value="Butyryl-CoA Dehydrogenase, subunit A, domain 2"/>
    <property type="match status" value="1"/>
</dbReference>
<evidence type="ECO:0000256" key="5">
    <source>
        <dbReference type="ARBA" id="ARBA00023002"/>
    </source>
</evidence>
<evidence type="ECO:0000256" key="2">
    <source>
        <dbReference type="ARBA" id="ARBA00009347"/>
    </source>
</evidence>
<evidence type="ECO:0000313" key="9">
    <source>
        <dbReference type="Proteomes" id="UP000656881"/>
    </source>
</evidence>
<sequence>MTSQGDLLYTEEEEAVRSAVRSLLADHCDPAAVLARTESEQPHDRELWKALADGMGLAGLLVPEDRGGQGASHREAAVVLEELGRAVAPVPYLTSAVIATETLLACAGDAAAELLAALASGRTVGALAVPFATAPEAAHPRVRFDRGALHGEVRGVADAAAADVLLVPADGGLFAVDTGRDGVTVTPQTSLDRTRPLAVVTLDAAPARLLAEGAEADAAIRLGLRSGAGLLASEQLGLAEWCLTETVRYTKERHQFNRPVGSFQALKHRLARLWLDVVNTRAVARHAADALATGSDEPNLATALAQAHAAPVAVRAAEEAVQLHGGIGMTWEHPVHLYLKRAKADSIALGTAGRHRENLADLVDLPAPATP</sequence>
<dbReference type="InterPro" id="IPR013786">
    <property type="entry name" value="AcylCoA_DH/ox_N"/>
</dbReference>
<comment type="caution">
    <text evidence="8">The sequence shown here is derived from an EMBL/GenBank/DDBJ whole genome shotgun (WGS) entry which is preliminary data.</text>
</comment>
<keyword evidence="9" id="KW-1185">Reference proteome</keyword>